<dbReference type="KEGG" id="bomb:GT348_00805"/>
<dbReference type="GO" id="GO:0016034">
    <property type="term" value="F:maleylacetoacetate isomerase activity"/>
    <property type="evidence" value="ECO:0007669"/>
    <property type="project" value="TreeGrafter"/>
</dbReference>
<evidence type="ECO:0000259" key="1">
    <source>
        <dbReference type="PROSITE" id="PS50404"/>
    </source>
</evidence>
<name>A0A6P1NHA2_9PROT</name>
<dbReference type="GO" id="GO:0006749">
    <property type="term" value="P:glutathione metabolic process"/>
    <property type="evidence" value="ECO:0007669"/>
    <property type="project" value="TreeGrafter"/>
</dbReference>
<dbReference type="PROSITE" id="PS50404">
    <property type="entry name" value="GST_NTER"/>
    <property type="match status" value="1"/>
</dbReference>
<dbReference type="PANTHER" id="PTHR42673">
    <property type="entry name" value="MALEYLACETOACETATE ISOMERASE"/>
    <property type="match status" value="1"/>
</dbReference>
<dbReference type="RefSeq" id="WP_160618120.1">
    <property type="nucleotide sequence ID" value="NZ_CP047652.1"/>
</dbReference>
<dbReference type="EMBL" id="CP047652">
    <property type="protein sequence ID" value="QHI95042.1"/>
    <property type="molecule type" value="Genomic_DNA"/>
</dbReference>
<dbReference type="InterPro" id="IPR036249">
    <property type="entry name" value="Thioredoxin-like_sf"/>
</dbReference>
<dbReference type="SUPFAM" id="SSF47616">
    <property type="entry name" value="GST C-terminal domain-like"/>
    <property type="match status" value="1"/>
</dbReference>
<accession>A0A6P1NHA2</accession>
<dbReference type="Gene3D" id="3.40.30.10">
    <property type="entry name" value="Glutaredoxin"/>
    <property type="match status" value="1"/>
</dbReference>
<dbReference type="Pfam" id="PF13409">
    <property type="entry name" value="GST_N_2"/>
    <property type="match status" value="1"/>
</dbReference>
<dbReference type="SUPFAM" id="SSF52833">
    <property type="entry name" value="Thioredoxin-like"/>
    <property type="match status" value="1"/>
</dbReference>
<dbReference type="PANTHER" id="PTHR42673:SF4">
    <property type="entry name" value="MALEYLACETOACETATE ISOMERASE"/>
    <property type="match status" value="1"/>
</dbReference>
<protein>
    <submittedName>
        <fullName evidence="2">Glutathione S-transferase</fullName>
    </submittedName>
</protein>
<dbReference type="GO" id="GO:0004364">
    <property type="term" value="F:glutathione transferase activity"/>
    <property type="evidence" value="ECO:0007669"/>
    <property type="project" value="TreeGrafter"/>
</dbReference>
<dbReference type="GO" id="GO:0006559">
    <property type="term" value="P:L-phenylalanine catabolic process"/>
    <property type="evidence" value="ECO:0007669"/>
    <property type="project" value="TreeGrafter"/>
</dbReference>
<evidence type="ECO:0000313" key="3">
    <source>
        <dbReference type="Proteomes" id="UP000463975"/>
    </source>
</evidence>
<keyword evidence="3" id="KW-1185">Reference proteome</keyword>
<feature type="domain" description="GST N-terminal" evidence="1">
    <location>
        <begin position="3"/>
        <end position="83"/>
    </location>
</feature>
<dbReference type="CDD" id="cd03043">
    <property type="entry name" value="GST_N_1"/>
    <property type="match status" value="1"/>
</dbReference>
<evidence type="ECO:0000313" key="2">
    <source>
        <dbReference type="EMBL" id="QHI95042.1"/>
    </source>
</evidence>
<proteinExistence type="predicted"/>
<sequence length="222" mass="25171">MGGKLLLGSRRYSSWSLRGWLAVRLAGLDVEEEVIPLKGKGQTVEIHKRSPNRLVPYLEHDGAHIWESLAIGLYCAEFCPALLPQERKARAHALSISAQMHAGFRHLRQLCPMDIGRSPAFPETLSDEEKENLKTDLTLLGDVILKALLRDGSPSYYLFGSEFGIVEAMYGPVMLRIKQYKLEPFLPSEVNKWVERGLSHPLMQEWVAKAEAEPDEWRLSYT</sequence>
<organism evidence="2 3">
    <name type="scientific">Aristophania vespae</name>
    <dbReference type="NCBI Taxonomy" id="2697033"/>
    <lineage>
        <taxon>Bacteria</taxon>
        <taxon>Pseudomonadati</taxon>
        <taxon>Pseudomonadota</taxon>
        <taxon>Alphaproteobacteria</taxon>
        <taxon>Acetobacterales</taxon>
        <taxon>Acetobacteraceae</taxon>
        <taxon>Aristophania</taxon>
    </lineage>
</organism>
<dbReference type="AlphaFoldDB" id="A0A6P1NHA2"/>
<keyword evidence="2" id="KW-0808">Transferase</keyword>
<dbReference type="Gene3D" id="1.20.1050.10">
    <property type="match status" value="1"/>
</dbReference>
<dbReference type="InterPro" id="IPR004045">
    <property type="entry name" value="Glutathione_S-Trfase_N"/>
</dbReference>
<dbReference type="Proteomes" id="UP000463975">
    <property type="component" value="Chromosome"/>
</dbReference>
<dbReference type="InterPro" id="IPR036282">
    <property type="entry name" value="Glutathione-S-Trfase_C_sf"/>
</dbReference>
<gene>
    <name evidence="2" type="ORF">GT348_00805</name>
</gene>
<reference evidence="2 3" key="1">
    <citation type="submission" date="2020-01" db="EMBL/GenBank/DDBJ databases">
        <title>Genome sequencing of strain KACC 21507.</title>
        <authorList>
            <person name="Heo J."/>
            <person name="Kim S.-J."/>
            <person name="Kim J.-S."/>
            <person name="Hong S.-B."/>
            <person name="Kwon S.-W."/>
        </authorList>
    </citation>
    <scope>NUCLEOTIDE SEQUENCE [LARGE SCALE GENOMIC DNA]</scope>
    <source>
        <strain evidence="2 3">KACC 21507</strain>
    </source>
</reference>